<evidence type="ECO:0000313" key="2">
    <source>
        <dbReference type="Proteomes" id="UP000093104"/>
    </source>
</evidence>
<comment type="caution">
    <text evidence="1">The sequence shown here is derived from an EMBL/GenBank/DDBJ whole genome shotgun (WGS) entry which is preliminary data.</text>
</comment>
<dbReference type="RefSeq" id="WP_065833017.1">
    <property type="nucleotide sequence ID" value="NZ_LGSI01000035.1"/>
</dbReference>
<protein>
    <submittedName>
        <fullName evidence="1">Phage GP46 family protein</fullName>
    </submittedName>
</protein>
<reference evidence="1 2" key="1">
    <citation type="submission" date="2015-07" db="EMBL/GenBank/DDBJ databases">
        <title>Draft genome sequence of a diazotrophic, plant growth-promoting rhizobacterium of the Pseudomonas syringae complex.</title>
        <authorList>
            <person name="Patten C.L."/>
            <person name="Jeong H."/>
        </authorList>
    </citation>
    <scope>NUCLEOTIDE SEQUENCE [LARGE SCALE GENOMIC DNA]</scope>
    <source>
        <strain evidence="1 2">GR12-2</strain>
    </source>
</reference>
<dbReference type="EMBL" id="LGSI01000035">
    <property type="protein sequence ID" value="OCR25314.1"/>
    <property type="molecule type" value="Genomic_DNA"/>
</dbReference>
<accession>A0A1C7Z5G1</accession>
<proteinExistence type="predicted"/>
<dbReference type="Proteomes" id="UP000093104">
    <property type="component" value="Unassembled WGS sequence"/>
</dbReference>
<name>A0A1C7Z5G1_PSESX</name>
<dbReference type="OrthoDB" id="6689897at2"/>
<dbReference type="Pfam" id="PF07409">
    <property type="entry name" value="GP46"/>
    <property type="match status" value="1"/>
</dbReference>
<dbReference type="PATRIC" id="fig|317.243.peg.1199"/>
<organism evidence="1 2">
    <name type="scientific">Pseudomonas syringae</name>
    <dbReference type="NCBI Taxonomy" id="317"/>
    <lineage>
        <taxon>Bacteria</taxon>
        <taxon>Pseudomonadati</taxon>
        <taxon>Pseudomonadota</taxon>
        <taxon>Gammaproteobacteria</taxon>
        <taxon>Pseudomonadales</taxon>
        <taxon>Pseudomonadaceae</taxon>
        <taxon>Pseudomonas</taxon>
    </lineage>
</organism>
<evidence type="ECO:0000313" key="1">
    <source>
        <dbReference type="EMBL" id="OCR25314.1"/>
    </source>
</evidence>
<dbReference type="InterPro" id="IPR010877">
    <property type="entry name" value="Phage_Mu_Gp46"/>
</dbReference>
<gene>
    <name evidence="1" type="ORF">AFK24_09600</name>
</gene>
<sequence>MDSGINPITGDLTGQRITTLANAVYLRLATPLASWWADPLLGSRLHELRREKDRPRVGILGRQYAEQALLPLLDDQRAKSILVASDQPHNGWLLLLITIVDSTDHPQIFRQPVRVI</sequence>
<dbReference type="AlphaFoldDB" id="A0A1C7Z5G1"/>